<proteinExistence type="predicted"/>
<name>A0A2S4UHN6_9BASI</name>
<gene>
    <name evidence="1" type="ORF">PSTT_15482</name>
</gene>
<evidence type="ECO:0000313" key="1">
    <source>
        <dbReference type="EMBL" id="POV96711.1"/>
    </source>
</evidence>
<evidence type="ECO:0008006" key="3">
    <source>
        <dbReference type="Google" id="ProtNLM"/>
    </source>
</evidence>
<accession>A0A2S4UHN6</accession>
<dbReference type="Gene3D" id="3.80.10.10">
    <property type="entry name" value="Ribonuclease Inhibitor"/>
    <property type="match status" value="1"/>
</dbReference>
<reference evidence="1" key="1">
    <citation type="submission" date="2017-12" db="EMBL/GenBank/DDBJ databases">
        <title>Gene loss provides genomic basis for host adaptation in cereal stripe rust fungi.</title>
        <authorList>
            <person name="Xia C."/>
        </authorList>
    </citation>
    <scope>NUCLEOTIDE SEQUENCE [LARGE SCALE GENOMIC DNA]</scope>
    <source>
        <strain evidence="1">93-210</strain>
    </source>
</reference>
<dbReference type="InterPro" id="IPR032675">
    <property type="entry name" value="LRR_dom_sf"/>
</dbReference>
<organism evidence="1 2">
    <name type="scientific">Puccinia striiformis</name>
    <dbReference type="NCBI Taxonomy" id="27350"/>
    <lineage>
        <taxon>Eukaryota</taxon>
        <taxon>Fungi</taxon>
        <taxon>Dikarya</taxon>
        <taxon>Basidiomycota</taxon>
        <taxon>Pucciniomycotina</taxon>
        <taxon>Pucciniomycetes</taxon>
        <taxon>Pucciniales</taxon>
        <taxon>Pucciniaceae</taxon>
        <taxon>Puccinia</taxon>
    </lineage>
</organism>
<evidence type="ECO:0000313" key="2">
    <source>
        <dbReference type="Proteomes" id="UP000239156"/>
    </source>
</evidence>
<dbReference type="VEuPathDB" id="FungiDB:PSTT_15482"/>
<dbReference type="Proteomes" id="UP000239156">
    <property type="component" value="Unassembled WGS sequence"/>
</dbReference>
<dbReference type="EMBL" id="PKSL01000287">
    <property type="protein sequence ID" value="POV96711.1"/>
    <property type="molecule type" value="Genomic_DNA"/>
</dbReference>
<dbReference type="VEuPathDB" id="FungiDB:PSHT_13164"/>
<sequence>MNPSAQSQTATLARMPTEIKMLIIEYVVIQTEKKLGSETHEPLPLALVDRSFYKLCSPFNWHELNLLFQCIPCLKRLIHQSLPRHVHHVRSIIIGLHEEPTHQLRLGLADCQFPENELRHLLEMCTKLTKVSIWLDSAWLDMSGEFLITGIFPTSTLLHPISQLFNLTHIVLNNHTGCALFEEEFLVKLLGNMVHLVSIRTNYIRATYPTCECVSPLAIQLASLLSLKSIHISYTDCFDLGWSKIKWNGALEEITLRRCYTSLREVHAFCSLFEESLVHVSLDHAPQFSDLQNAYEMTETMGCVFRLPRLKRLSIRNEFIVPFLKLFRGSHNIFRINIIETCNPLSLQDIKSLIGIDEPIWIQLTSLLVHVDKRTFSRKDKEELVQHGLKAGVRVECGTLNTARQPFFEEDQFSFEMDNLEASDSQNEG</sequence>
<dbReference type="AlphaFoldDB" id="A0A2S4UHN6"/>
<comment type="caution">
    <text evidence="1">The sequence shown here is derived from an EMBL/GenBank/DDBJ whole genome shotgun (WGS) entry which is preliminary data.</text>
</comment>
<protein>
    <recommendedName>
        <fullName evidence="3">F-box domain-containing protein</fullName>
    </recommendedName>
</protein>
<keyword evidence="2" id="KW-1185">Reference proteome</keyword>
<dbReference type="SUPFAM" id="SSF52047">
    <property type="entry name" value="RNI-like"/>
    <property type="match status" value="1"/>
</dbReference>